<accession>A0A1R3L3S8</accession>
<sequence>MEECNRFSFNQFSASDYQIRFSNRYFIVQCLFYYQTRRDGRHPFPTNAYTSSQSRFFSTDTSHSSATTRKKWDGSSQAAFEERVP</sequence>
<keyword evidence="3" id="KW-1185">Reference proteome</keyword>
<dbReference type="EMBL" id="AWUE01002464">
    <property type="protein sequence ID" value="OMP14013.1"/>
    <property type="molecule type" value="Genomic_DNA"/>
</dbReference>
<evidence type="ECO:0000256" key="1">
    <source>
        <dbReference type="SAM" id="MobiDB-lite"/>
    </source>
</evidence>
<gene>
    <name evidence="2" type="ORF">COLO4_00430</name>
</gene>
<evidence type="ECO:0000313" key="2">
    <source>
        <dbReference type="EMBL" id="OMP14013.1"/>
    </source>
</evidence>
<dbReference type="AlphaFoldDB" id="A0A1R3L3S8"/>
<name>A0A1R3L3S8_9ROSI</name>
<dbReference type="Proteomes" id="UP000187203">
    <property type="component" value="Unassembled WGS sequence"/>
</dbReference>
<organism evidence="2 3">
    <name type="scientific">Corchorus olitorius</name>
    <dbReference type="NCBI Taxonomy" id="93759"/>
    <lineage>
        <taxon>Eukaryota</taxon>
        <taxon>Viridiplantae</taxon>
        <taxon>Streptophyta</taxon>
        <taxon>Embryophyta</taxon>
        <taxon>Tracheophyta</taxon>
        <taxon>Spermatophyta</taxon>
        <taxon>Magnoliopsida</taxon>
        <taxon>eudicotyledons</taxon>
        <taxon>Gunneridae</taxon>
        <taxon>Pentapetalae</taxon>
        <taxon>rosids</taxon>
        <taxon>malvids</taxon>
        <taxon>Malvales</taxon>
        <taxon>Malvaceae</taxon>
        <taxon>Grewioideae</taxon>
        <taxon>Apeibeae</taxon>
        <taxon>Corchorus</taxon>
    </lineage>
</organism>
<feature type="region of interest" description="Disordered" evidence="1">
    <location>
        <begin position="56"/>
        <end position="85"/>
    </location>
</feature>
<reference evidence="3" key="1">
    <citation type="submission" date="2013-09" db="EMBL/GenBank/DDBJ databases">
        <title>Corchorus olitorius genome sequencing.</title>
        <authorList>
            <person name="Alam M."/>
            <person name="Haque M.S."/>
            <person name="Islam M.S."/>
            <person name="Emdad E.M."/>
            <person name="Islam M.M."/>
            <person name="Ahmed B."/>
            <person name="Halim A."/>
            <person name="Hossen Q.M.M."/>
            <person name="Hossain M.Z."/>
            <person name="Ahmed R."/>
            <person name="Khan M.M."/>
            <person name="Islam R."/>
            <person name="Rashid M.M."/>
            <person name="Khan S.A."/>
            <person name="Rahman M.S."/>
            <person name="Alam M."/>
            <person name="Yahiya A.S."/>
            <person name="Khan M.S."/>
            <person name="Azam M.S."/>
            <person name="Haque T."/>
            <person name="Lashkar M.Z.H."/>
            <person name="Akhand A.I."/>
            <person name="Morshed G."/>
            <person name="Roy S."/>
            <person name="Uddin K.S."/>
            <person name="Rabeya T."/>
            <person name="Hossain A.S."/>
            <person name="Chowdhury A."/>
            <person name="Snigdha A.R."/>
            <person name="Mortoza M.S."/>
            <person name="Matin S.A."/>
            <person name="Hoque S.M.E."/>
            <person name="Islam M.K."/>
            <person name="Roy D.K."/>
            <person name="Haider R."/>
            <person name="Moosa M.M."/>
            <person name="Elias S.M."/>
            <person name="Hasan A.M."/>
            <person name="Jahan S."/>
            <person name="Shafiuddin M."/>
            <person name="Mahmood N."/>
            <person name="Shommy N.S."/>
        </authorList>
    </citation>
    <scope>NUCLEOTIDE SEQUENCE [LARGE SCALE GENOMIC DNA]</scope>
    <source>
        <strain evidence="3">cv. O-4</strain>
    </source>
</reference>
<feature type="compositionally biased region" description="Polar residues" evidence="1">
    <location>
        <begin position="56"/>
        <end position="67"/>
    </location>
</feature>
<protein>
    <submittedName>
        <fullName evidence="2">Uncharacterized protein</fullName>
    </submittedName>
</protein>
<proteinExistence type="predicted"/>
<comment type="caution">
    <text evidence="2">The sequence shown here is derived from an EMBL/GenBank/DDBJ whole genome shotgun (WGS) entry which is preliminary data.</text>
</comment>
<evidence type="ECO:0000313" key="3">
    <source>
        <dbReference type="Proteomes" id="UP000187203"/>
    </source>
</evidence>